<dbReference type="GO" id="GO:0061463">
    <property type="term" value="F:O-acetyl-ADP-ribose deacetylase activity"/>
    <property type="evidence" value="ECO:0007669"/>
    <property type="project" value="TreeGrafter"/>
</dbReference>
<dbReference type="SUPFAM" id="SSF52949">
    <property type="entry name" value="Macro domain-like"/>
    <property type="match status" value="1"/>
</dbReference>
<dbReference type="CDD" id="cd02908">
    <property type="entry name" value="Macro_OAADPr_deacetylase"/>
    <property type="match status" value="1"/>
</dbReference>
<reference evidence="2" key="1">
    <citation type="submission" date="2024-05" db="EMBL/GenBank/DDBJ databases">
        <title>Genome sequencing of novel strain.</title>
        <authorList>
            <person name="Ganbat D."/>
            <person name="Ganbat S."/>
            <person name="Lee S.-J."/>
        </authorList>
    </citation>
    <scope>NUCLEOTIDE SEQUENCE</scope>
    <source>
        <strain evidence="2">SMD15-11</strain>
    </source>
</reference>
<feature type="domain" description="Macro" evidence="1">
    <location>
        <begin position="1"/>
        <end position="174"/>
    </location>
</feature>
<sequence length="181" mass="19571">MRSPDERMHLHVGDITRLAVDAIVNAANDRLLPGGGVCGAIFRAAGPELIDACRQVAPCPTGEARLTPGYWLPARYIIHAVGPVWRGGLQGEAQQLKDCYRAILRCCEAHNIRHVAIPAISCGIFGYPPEEAAPVAVREVRDWLSSHDLPAEVTFCLFSDDMAMHYKQALDGSRGGGNASK</sequence>
<dbReference type="KEGG" id="tcd:AAIA72_04830"/>
<dbReference type="RefSeq" id="WP_369602293.1">
    <property type="nucleotide sequence ID" value="NZ_CP154858.1"/>
</dbReference>
<organism evidence="2">
    <name type="scientific">Thermohahella caldifontis</name>
    <dbReference type="NCBI Taxonomy" id="3142973"/>
    <lineage>
        <taxon>Bacteria</taxon>
        <taxon>Pseudomonadati</taxon>
        <taxon>Pseudomonadota</taxon>
        <taxon>Gammaproteobacteria</taxon>
        <taxon>Oceanospirillales</taxon>
        <taxon>Hahellaceae</taxon>
        <taxon>Thermohahella</taxon>
    </lineage>
</organism>
<dbReference type="PANTHER" id="PTHR11106">
    <property type="entry name" value="GANGLIOSIDE INDUCED DIFFERENTIATION ASSOCIATED PROTEIN 2-RELATED"/>
    <property type="match status" value="1"/>
</dbReference>
<dbReference type="SMART" id="SM00506">
    <property type="entry name" value="A1pp"/>
    <property type="match status" value="1"/>
</dbReference>
<dbReference type="PROSITE" id="PS51154">
    <property type="entry name" value="MACRO"/>
    <property type="match status" value="1"/>
</dbReference>
<evidence type="ECO:0000259" key="1">
    <source>
        <dbReference type="PROSITE" id="PS51154"/>
    </source>
</evidence>
<gene>
    <name evidence="2" type="ORF">AAIA72_04830</name>
</gene>
<dbReference type="EMBL" id="CP154858">
    <property type="protein sequence ID" value="XDT73299.1"/>
    <property type="molecule type" value="Genomic_DNA"/>
</dbReference>
<dbReference type="InterPro" id="IPR043472">
    <property type="entry name" value="Macro_dom-like"/>
</dbReference>
<protein>
    <submittedName>
        <fullName evidence="2">Macro domain-containing protein</fullName>
    </submittedName>
</protein>
<dbReference type="InterPro" id="IPR002589">
    <property type="entry name" value="Macro_dom"/>
</dbReference>
<dbReference type="Gene3D" id="3.40.220.10">
    <property type="entry name" value="Leucine Aminopeptidase, subunit E, domain 1"/>
    <property type="match status" value="1"/>
</dbReference>
<accession>A0AB39UY73</accession>
<dbReference type="AlphaFoldDB" id="A0AB39UY73"/>
<name>A0AB39UY73_9GAMM</name>
<evidence type="ECO:0000313" key="2">
    <source>
        <dbReference type="EMBL" id="XDT73299.1"/>
    </source>
</evidence>
<dbReference type="PANTHER" id="PTHR11106:SF27">
    <property type="entry name" value="MACRO DOMAIN-CONTAINING PROTEIN"/>
    <property type="match status" value="1"/>
</dbReference>
<proteinExistence type="predicted"/>
<dbReference type="Pfam" id="PF01661">
    <property type="entry name" value="Macro"/>
    <property type="match status" value="1"/>
</dbReference>